<dbReference type="GO" id="GO:0031297">
    <property type="term" value="P:replication fork processing"/>
    <property type="evidence" value="ECO:0007669"/>
    <property type="project" value="TreeGrafter"/>
</dbReference>
<dbReference type="InterPro" id="IPR014017">
    <property type="entry name" value="DNA_helicase_UvrD-like_C"/>
</dbReference>
<keyword evidence="4" id="KW-0067">ATP-binding</keyword>
<protein>
    <recommendedName>
        <fullName evidence="5">UvrD-like helicase C-terminal domain-containing protein</fullName>
    </recommendedName>
</protein>
<evidence type="ECO:0000256" key="4">
    <source>
        <dbReference type="ARBA" id="ARBA00022840"/>
    </source>
</evidence>
<evidence type="ECO:0000313" key="7">
    <source>
        <dbReference type="Proteomes" id="UP000250579"/>
    </source>
</evidence>
<dbReference type="GO" id="GO:0016787">
    <property type="term" value="F:hydrolase activity"/>
    <property type="evidence" value="ECO:0007669"/>
    <property type="project" value="UniProtKB-KW"/>
</dbReference>
<organism evidence="6 7">
    <name type="scientific">Pseudomonas oryzihabitans</name>
    <dbReference type="NCBI Taxonomy" id="47885"/>
    <lineage>
        <taxon>Bacteria</taxon>
        <taxon>Pseudomonadati</taxon>
        <taxon>Pseudomonadota</taxon>
        <taxon>Gammaproteobacteria</taxon>
        <taxon>Pseudomonadales</taxon>
        <taxon>Pseudomonadaceae</taxon>
        <taxon>Pseudomonas</taxon>
    </lineage>
</organism>
<name>A0A2Z5AIR6_9PSED</name>
<dbReference type="AlphaFoldDB" id="A0A2Z5AIR6"/>
<dbReference type="InterPro" id="IPR000212">
    <property type="entry name" value="DNA_helicase_UvrD/REP"/>
</dbReference>
<dbReference type="GO" id="GO:0043138">
    <property type="term" value="F:3'-5' DNA helicase activity"/>
    <property type="evidence" value="ECO:0007669"/>
    <property type="project" value="TreeGrafter"/>
</dbReference>
<accession>A0A2Z5AIR6</accession>
<sequence>MRHLTVEAYFDLPERTERRRYVVASEQDATVTSTTAHKAKGLEWDFVGLYNNFSADPLAPEIDRASRDDELNLLYVSVTRTMQILAVNSLVIDIMQQHKELHGSLLQNPDQSNDPS</sequence>
<keyword evidence="1" id="KW-0547">Nucleotide-binding</keyword>
<gene>
    <name evidence="6" type="ORF">CE139_23220</name>
</gene>
<dbReference type="GO" id="GO:0003677">
    <property type="term" value="F:DNA binding"/>
    <property type="evidence" value="ECO:0007669"/>
    <property type="project" value="InterPro"/>
</dbReference>
<evidence type="ECO:0000256" key="3">
    <source>
        <dbReference type="ARBA" id="ARBA00022806"/>
    </source>
</evidence>
<evidence type="ECO:0000256" key="1">
    <source>
        <dbReference type="ARBA" id="ARBA00022741"/>
    </source>
</evidence>
<keyword evidence="2" id="KW-0378">Hydrolase</keyword>
<evidence type="ECO:0000256" key="2">
    <source>
        <dbReference type="ARBA" id="ARBA00022801"/>
    </source>
</evidence>
<dbReference type="Pfam" id="PF13361">
    <property type="entry name" value="UvrD_C"/>
    <property type="match status" value="1"/>
</dbReference>
<dbReference type="PANTHER" id="PTHR11070">
    <property type="entry name" value="UVRD / RECB / PCRA DNA HELICASE FAMILY MEMBER"/>
    <property type="match status" value="1"/>
</dbReference>
<dbReference type="GO" id="GO:0005524">
    <property type="term" value="F:ATP binding"/>
    <property type="evidence" value="ECO:0007669"/>
    <property type="project" value="UniProtKB-KW"/>
</dbReference>
<dbReference type="SUPFAM" id="SSF52540">
    <property type="entry name" value="P-loop containing nucleoside triphosphate hydrolases"/>
    <property type="match status" value="1"/>
</dbReference>
<feature type="domain" description="UvrD-like helicase C-terminal" evidence="5">
    <location>
        <begin position="28"/>
        <end position="87"/>
    </location>
</feature>
<evidence type="ECO:0000313" key="6">
    <source>
        <dbReference type="EMBL" id="AXA69091.1"/>
    </source>
</evidence>
<evidence type="ECO:0000259" key="5">
    <source>
        <dbReference type="Pfam" id="PF13361"/>
    </source>
</evidence>
<proteinExistence type="predicted"/>
<dbReference type="InterPro" id="IPR027417">
    <property type="entry name" value="P-loop_NTPase"/>
</dbReference>
<dbReference type="EMBL" id="CP022198">
    <property type="protein sequence ID" value="AXA69091.1"/>
    <property type="molecule type" value="Genomic_DNA"/>
</dbReference>
<dbReference type="Gene3D" id="3.40.50.300">
    <property type="entry name" value="P-loop containing nucleotide triphosphate hydrolases"/>
    <property type="match status" value="1"/>
</dbReference>
<keyword evidence="3" id="KW-0347">Helicase</keyword>
<dbReference type="Proteomes" id="UP000250579">
    <property type="component" value="Chromosome"/>
</dbReference>
<dbReference type="GO" id="GO:0000724">
    <property type="term" value="P:double-strand break repair via homologous recombination"/>
    <property type="evidence" value="ECO:0007669"/>
    <property type="project" value="TreeGrafter"/>
</dbReference>
<dbReference type="PANTHER" id="PTHR11070:SF30">
    <property type="entry name" value="F-BOX DNA HELICASE 1"/>
    <property type="match status" value="1"/>
</dbReference>
<reference evidence="6 7" key="1">
    <citation type="submission" date="2017-06" db="EMBL/GenBank/DDBJ databases">
        <title>Evolution towards high GC content and high-temperature stress adaptation in endophytic Pseudomonas oryzihabitans impacted its plant-growth promoting traits.</title>
        <authorList>
            <person name="Nascimento F.X."/>
        </authorList>
    </citation>
    <scope>NUCLEOTIDE SEQUENCE [LARGE SCALE GENOMIC DNA]</scope>
    <source>
        <strain evidence="6 7">MS8</strain>
    </source>
</reference>